<comment type="caution">
    <text evidence="2">The sequence shown here is derived from an EMBL/GenBank/DDBJ whole genome shotgun (WGS) entry which is preliminary data.</text>
</comment>
<dbReference type="EMBL" id="AKHW03006070">
    <property type="protein sequence ID" value="KYO24514.1"/>
    <property type="molecule type" value="Genomic_DNA"/>
</dbReference>
<evidence type="ECO:0000259" key="1">
    <source>
        <dbReference type="SMART" id="SM01351"/>
    </source>
</evidence>
<reference evidence="2 3" key="1">
    <citation type="journal article" date="2012" name="Genome Biol.">
        <title>Sequencing three crocodilian genomes to illuminate the evolution of archosaurs and amniotes.</title>
        <authorList>
            <person name="St John J.A."/>
            <person name="Braun E.L."/>
            <person name="Isberg S.R."/>
            <person name="Miles L.G."/>
            <person name="Chong A.Y."/>
            <person name="Gongora J."/>
            <person name="Dalzell P."/>
            <person name="Moran C."/>
            <person name="Bed'hom B."/>
            <person name="Abzhanov A."/>
            <person name="Burgess S.C."/>
            <person name="Cooksey A.M."/>
            <person name="Castoe T.A."/>
            <person name="Crawford N.G."/>
            <person name="Densmore L.D."/>
            <person name="Drew J.C."/>
            <person name="Edwards S.V."/>
            <person name="Faircloth B.C."/>
            <person name="Fujita M.K."/>
            <person name="Greenwold M.J."/>
            <person name="Hoffmann F.G."/>
            <person name="Howard J.M."/>
            <person name="Iguchi T."/>
            <person name="Janes D.E."/>
            <person name="Khan S.Y."/>
            <person name="Kohno S."/>
            <person name="de Koning A.J."/>
            <person name="Lance S.L."/>
            <person name="McCarthy F.M."/>
            <person name="McCormack J.E."/>
            <person name="Merchant M.E."/>
            <person name="Peterson D.G."/>
            <person name="Pollock D.D."/>
            <person name="Pourmand N."/>
            <person name="Raney B.J."/>
            <person name="Roessler K.A."/>
            <person name="Sanford J.R."/>
            <person name="Sawyer R.H."/>
            <person name="Schmidt C.J."/>
            <person name="Triplett E.W."/>
            <person name="Tuberville T.D."/>
            <person name="Venegas-Anaya M."/>
            <person name="Howard J.T."/>
            <person name="Jarvis E.D."/>
            <person name="Guillette L.J.Jr."/>
            <person name="Glenn T.C."/>
            <person name="Green R.E."/>
            <person name="Ray D.A."/>
        </authorList>
    </citation>
    <scope>NUCLEOTIDE SEQUENCE [LARGE SCALE GENOMIC DNA]</scope>
    <source>
        <strain evidence="2">KSC_2009_1</strain>
    </source>
</reference>
<evidence type="ECO:0000313" key="2">
    <source>
        <dbReference type="EMBL" id="KYO24514.1"/>
    </source>
</evidence>
<accession>A0A151MJ09</accession>
<dbReference type="SUPFAM" id="SSF55486">
    <property type="entry name" value="Metalloproteases ('zincins'), catalytic domain"/>
    <property type="match status" value="1"/>
</dbReference>
<dbReference type="Pfam" id="PF14521">
    <property type="entry name" value="Aspzincin_M35"/>
    <property type="match status" value="1"/>
</dbReference>
<dbReference type="AlphaFoldDB" id="A0A151MJ09"/>
<dbReference type="eggNOG" id="ENOG502RZGU">
    <property type="taxonomic scope" value="Eukaryota"/>
</dbReference>
<dbReference type="GO" id="GO:0004222">
    <property type="term" value="F:metalloendopeptidase activity"/>
    <property type="evidence" value="ECO:0007669"/>
    <property type="project" value="InterPro"/>
</dbReference>
<dbReference type="STRING" id="8496.A0A151MJ09"/>
<dbReference type="Proteomes" id="UP000050525">
    <property type="component" value="Unassembled WGS sequence"/>
</dbReference>
<proteinExistence type="predicted"/>
<dbReference type="InterPro" id="IPR024079">
    <property type="entry name" value="MetalloPept_cat_dom_sf"/>
</dbReference>
<keyword evidence="3" id="KW-1185">Reference proteome</keyword>
<feature type="domain" description="Lysine-specific metallo-endopeptidase" evidence="1">
    <location>
        <begin position="66"/>
        <end position="206"/>
    </location>
</feature>
<dbReference type="InterPro" id="IPR029463">
    <property type="entry name" value="Lys_MEP"/>
</dbReference>
<name>A0A151MJ09_ALLMI</name>
<dbReference type="SMART" id="SM01351">
    <property type="entry name" value="Aspzincin_M35"/>
    <property type="match status" value="1"/>
</dbReference>
<gene>
    <name evidence="2" type="ORF">Y1Q_0017102</name>
</gene>
<protein>
    <recommendedName>
        <fullName evidence="1">Lysine-specific metallo-endopeptidase domain-containing protein</fullName>
    </recommendedName>
</protein>
<evidence type="ECO:0000313" key="3">
    <source>
        <dbReference type="Proteomes" id="UP000050525"/>
    </source>
</evidence>
<dbReference type="Gene3D" id="3.40.390.10">
    <property type="entry name" value="Collagenase (Catalytic Domain)"/>
    <property type="match status" value="1"/>
</dbReference>
<sequence length="248" mass="28439">MSSWEAIVCGKEENQRKCRTFKTGGKTYKSVPKGKTRIAETAWQSALEILRDALKKKDRVLMETPQDLISCDSEQPSFWMERYAVVTEKRVRDLISVLEEVKFMEDLSKKNAYAYVYPKSRDKTIYLCPLFWAAPRHLDKDSQPGTLIHEASHFLGTRDITYEPFSFYVTCRGVMVKNNSTDPDSPKFLPLVTAVLNANNIAFEFELTLRHRGDYKEGRYSCCGETARNSVCESAVPDKFFASPSNQR</sequence>
<organism evidence="2 3">
    <name type="scientific">Alligator mississippiensis</name>
    <name type="common">American alligator</name>
    <dbReference type="NCBI Taxonomy" id="8496"/>
    <lineage>
        <taxon>Eukaryota</taxon>
        <taxon>Metazoa</taxon>
        <taxon>Chordata</taxon>
        <taxon>Craniata</taxon>
        <taxon>Vertebrata</taxon>
        <taxon>Euteleostomi</taxon>
        <taxon>Archelosauria</taxon>
        <taxon>Archosauria</taxon>
        <taxon>Crocodylia</taxon>
        <taxon>Alligatoridae</taxon>
        <taxon>Alligatorinae</taxon>
        <taxon>Alligator</taxon>
    </lineage>
</organism>